<keyword evidence="3" id="KW-1185">Reference proteome</keyword>
<reference evidence="2 3" key="1">
    <citation type="submission" date="2017-10" db="EMBL/GenBank/DDBJ databases">
        <title>Whole genome sequencing of Pseudoxanthomonas broegbernensis DSM 12573(T).</title>
        <authorList>
            <person name="Kumar S."/>
            <person name="Bansal K."/>
            <person name="Kaur A."/>
            <person name="Patil P."/>
            <person name="Sharma S."/>
            <person name="Patil P.B."/>
        </authorList>
    </citation>
    <scope>NUCLEOTIDE SEQUENCE [LARGE SCALE GENOMIC DNA]</scope>
    <source>
        <strain evidence="2 3">DSM 12573</strain>
    </source>
</reference>
<organism evidence="2 3">
    <name type="scientific">Pseudoxanthomonas broegbernensis</name>
    <dbReference type="NCBI Taxonomy" id="83619"/>
    <lineage>
        <taxon>Bacteria</taxon>
        <taxon>Pseudomonadati</taxon>
        <taxon>Pseudomonadota</taxon>
        <taxon>Gammaproteobacteria</taxon>
        <taxon>Lysobacterales</taxon>
        <taxon>Lysobacteraceae</taxon>
        <taxon>Pseudoxanthomonas</taxon>
    </lineage>
</organism>
<dbReference type="AlphaFoldDB" id="A0A7V8GMA6"/>
<accession>A0A7V8GMA6</accession>
<evidence type="ECO:0000313" key="3">
    <source>
        <dbReference type="Proteomes" id="UP000462066"/>
    </source>
</evidence>
<evidence type="ECO:0000313" key="2">
    <source>
        <dbReference type="EMBL" id="KAF1686364.1"/>
    </source>
</evidence>
<name>A0A7V8GMA6_9GAMM</name>
<comment type="caution">
    <text evidence="2">The sequence shown here is derived from an EMBL/GenBank/DDBJ whole genome shotgun (WGS) entry which is preliminary data.</text>
</comment>
<dbReference type="EMBL" id="MWIP01000007">
    <property type="protein sequence ID" value="KAF1686364.1"/>
    <property type="molecule type" value="Genomic_DNA"/>
</dbReference>
<protein>
    <submittedName>
        <fullName evidence="2">Uncharacterized protein</fullName>
    </submittedName>
</protein>
<gene>
    <name evidence="2" type="ORF">B1992_08435</name>
</gene>
<sequence length="83" mass="9355">MPKGKPERRAPPPADPAAARAGLTPAQLNTLEAMEIFRWRLAFVRRPMFMAPIPVLFDADNTRYVVIQEDGSLDEHPTLKLRS</sequence>
<feature type="region of interest" description="Disordered" evidence="1">
    <location>
        <begin position="1"/>
        <end position="22"/>
    </location>
</feature>
<evidence type="ECO:0000256" key="1">
    <source>
        <dbReference type="SAM" id="MobiDB-lite"/>
    </source>
</evidence>
<dbReference type="Proteomes" id="UP000462066">
    <property type="component" value="Unassembled WGS sequence"/>
</dbReference>
<feature type="compositionally biased region" description="Basic and acidic residues" evidence="1">
    <location>
        <begin position="1"/>
        <end position="10"/>
    </location>
</feature>
<proteinExistence type="predicted"/>